<dbReference type="STRING" id="451379.A0A0N5AV50"/>
<accession>A0A0N5AV50</accession>
<evidence type="ECO:0000256" key="5">
    <source>
        <dbReference type="ARBA" id="ARBA00022989"/>
    </source>
</evidence>
<name>A0A0N5AV50_9BILA</name>
<evidence type="ECO:0000256" key="4">
    <source>
        <dbReference type="ARBA" id="ARBA00022729"/>
    </source>
</evidence>
<dbReference type="PANTHER" id="PTHR13605:SF4">
    <property type="entry name" value="ER MEMBRANE PROTEIN COMPLEX SUBUNIT 7"/>
    <property type="match status" value="1"/>
</dbReference>
<organism evidence="10 11">
    <name type="scientific">Syphacia muris</name>
    <dbReference type="NCBI Taxonomy" id="451379"/>
    <lineage>
        <taxon>Eukaryota</taxon>
        <taxon>Metazoa</taxon>
        <taxon>Ecdysozoa</taxon>
        <taxon>Nematoda</taxon>
        <taxon>Chromadorea</taxon>
        <taxon>Rhabditida</taxon>
        <taxon>Spirurina</taxon>
        <taxon>Oxyuridomorpha</taxon>
        <taxon>Oxyuroidea</taxon>
        <taxon>Oxyuridae</taxon>
        <taxon>Syphacia</taxon>
    </lineage>
</organism>
<evidence type="ECO:0000256" key="7">
    <source>
        <dbReference type="SAM" id="Phobius"/>
    </source>
</evidence>
<feature type="domain" description="ER membrane protein complex subunit 7 beta-sandwich" evidence="9">
    <location>
        <begin position="46"/>
        <end position="157"/>
    </location>
</feature>
<protein>
    <submittedName>
        <fullName evidence="11">DUF2012 domain-containing protein</fullName>
    </submittedName>
</protein>
<dbReference type="SUPFAM" id="SSF49452">
    <property type="entry name" value="Starch-binding domain-like"/>
    <property type="match status" value="1"/>
</dbReference>
<evidence type="ECO:0000256" key="1">
    <source>
        <dbReference type="ARBA" id="ARBA00004167"/>
    </source>
</evidence>
<dbReference type="PANTHER" id="PTHR13605">
    <property type="entry name" value="ER MEMBRANE PROTEIN COMPLEX SUBUNIT 7"/>
    <property type="match status" value="1"/>
</dbReference>
<evidence type="ECO:0000256" key="8">
    <source>
        <dbReference type="SAM" id="SignalP"/>
    </source>
</evidence>
<evidence type="ECO:0000313" key="10">
    <source>
        <dbReference type="Proteomes" id="UP000046393"/>
    </source>
</evidence>
<dbReference type="AlphaFoldDB" id="A0A0N5AV50"/>
<dbReference type="GO" id="GO:0030246">
    <property type="term" value="F:carbohydrate binding"/>
    <property type="evidence" value="ECO:0007669"/>
    <property type="project" value="InterPro"/>
</dbReference>
<keyword evidence="3 7" id="KW-0812">Transmembrane</keyword>
<keyword evidence="10" id="KW-1185">Reference proteome</keyword>
<dbReference type="GO" id="GO:0072546">
    <property type="term" value="C:EMC complex"/>
    <property type="evidence" value="ECO:0007669"/>
    <property type="project" value="TreeGrafter"/>
</dbReference>
<keyword evidence="6 7" id="KW-0472">Membrane</keyword>
<dbReference type="InterPro" id="IPR019008">
    <property type="entry name" value="Beta_sandwich_EMC7"/>
</dbReference>
<comment type="subcellular location">
    <subcellularLocation>
        <location evidence="1">Membrane</location>
        <topology evidence="1">Single-pass membrane protein</topology>
    </subcellularLocation>
</comment>
<dbReference type="Proteomes" id="UP000046393">
    <property type="component" value="Unplaced"/>
</dbReference>
<feature type="transmembrane region" description="Helical" evidence="7">
    <location>
        <begin position="154"/>
        <end position="172"/>
    </location>
</feature>
<feature type="signal peptide" evidence="8">
    <location>
        <begin position="1"/>
        <end position="21"/>
    </location>
</feature>
<evidence type="ECO:0000313" key="11">
    <source>
        <dbReference type="WBParaSite" id="SMUV_0000875501-mRNA-1"/>
    </source>
</evidence>
<comment type="similarity">
    <text evidence="2">Belongs to the EMC7 family.</text>
</comment>
<evidence type="ECO:0000256" key="2">
    <source>
        <dbReference type="ARBA" id="ARBA00008880"/>
    </source>
</evidence>
<dbReference type="WBParaSite" id="SMUV_0000875501-mRNA-1">
    <property type="protein sequence ID" value="SMUV_0000875501-mRNA-1"/>
    <property type="gene ID" value="SMUV_0000875501"/>
</dbReference>
<keyword evidence="4 8" id="KW-0732">Signal</keyword>
<feature type="chain" id="PRO_5005893459" evidence="8">
    <location>
        <begin position="22"/>
        <end position="218"/>
    </location>
</feature>
<evidence type="ECO:0000256" key="6">
    <source>
        <dbReference type="ARBA" id="ARBA00023136"/>
    </source>
</evidence>
<dbReference type="InterPro" id="IPR039163">
    <property type="entry name" value="EMC7"/>
</dbReference>
<evidence type="ECO:0000259" key="9">
    <source>
        <dbReference type="Pfam" id="PF09430"/>
    </source>
</evidence>
<dbReference type="InterPro" id="IPR013784">
    <property type="entry name" value="Carb-bd-like_fold"/>
</dbReference>
<evidence type="ECO:0000256" key="3">
    <source>
        <dbReference type="ARBA" id="ARBA00022692"/>
    </source>
</evidence>
<proteinExistence type="inferred from homology"/>
<dbReference type="Pfam" id="PF09430">
    <property type="entry name" value="EMC7_beta-sandw"/>
    <property type="match status" value="1"/>
</dbReference>
<reference evidence="11" key="1">
    <citation type="submission" date="2017-02" db="UniProtKB">
        <authorList>
            <consortium name="WormBaseParasite"/>
        </authorList>
    </citation>
    <scope>IDENTIFICATION</scope>
</reference>
<keyword evidence="5 7" id="KW-1133">Transmembrane helix</keyword>
<sequence length="218" mass="24914">MWRNFIFVVLFECFLIDTIFGVEDGKSNATTFTIQGWVELPPSIHADKDWRVGCRVLVNYGQHIGFVRKNGSFVVTGVPSGSYIVEVTHVNFVFEPVRVDITSKGKFRARKLNLLMPYTVSILPYPLRLTTAHQITYFRPREEWRLMDMLTSPMVLMMVVPLALLVVLPKLVNTNDPEVKKEMAKSMPEVPDVDVSEVLTSWLGSSSSKHQKKAKRRQ</sequence>